<dbReference type="PROSITE" id="PS51736">
    <property type="entry name" value="RECOMBINASES_3"/>
    <property type="match status" value="1"/>
</dbReference>
<keyword evidence="1" id="KW-0175">Coiled coil</keyword>
<feature type="domain" description="Resolvase/invertase-type recombinase catalytic" evidence="2">
    <location>
        <begin position="2"/>
        <end position="147"/>
    </location>
</feature>
<dbReference type="InterPro" id="IPR036162">
    <property type="entry name" value="Resolvase-like_N_sf"/>
</dbReference>
<reference evidence="4 5" key="1">
    <citation type="submission" date="2019-07" db="EMBL/GenBank/DDBJ databases">
        <title>Complete genome of Crassaminicella thermophila SY095.</title>
        <authorList>
            <person name="Li X."/>
        </authorList>
    </citation>
    <scope>NUCLEOTIDE SEQUENCE [LARGE SCALE GENOMIC DNA]</scope>
    <source>
        <strain evidence="4 5">SY095</strain>
    </source>
</reference>
<accession>A0A5C0SJ80</accession>
<feature type="coiled-coil region" evidence="1">
    <location>
        <begin position="372"/>
        <end position="434"/>
    </location>
</feature>
<gene>
    <name evidence="4" type="ORF">FQB35_13975</name>
</gene>
<dbReference type="PANTHER" id="PTHR30461">
    <property type="entry name" value="DNA-INVERTASE FROM LAMBDOID PROPHAGE"/>
    <property type="match status" value="1"/>
</dbReference>
<dbReference type="Pfam" id="PF13408">
    <property type="entry name" value="Zn_ribbon_recom"/>
    <property type="match status" value="1"/>
</dbReference>
<dbReference type="GO" id="GO:0000150">
    <property type="term" value="F:DNA strand exchange activity"/>
    <property type="evidence" value="ECO:0007669"/>
    <property type="project" value="InterPro"/>
</dbReference>
<dbReference type="InterPro" id="IPR038109">
    <property type="entry name" value="DNA_bind_recomb_sf"/>
</dbReference>
<dbReference type="EMBL" id="CP042243">
    <property type="protein sequence ID" value="QEK13288.1"/>
    <property type="molecule type" value="Genomic_DNA"/>
</dbReference>
<dbReference type="InterPro" id="IPR050639">
    <property type="entry name" value="SSR_resolvase"/>
</dbReference>
<protein>
    <submittedName>
        <fullName evidence="4">Recombinase family protein</fullName>
    </submittedName>
</protein>
<dbReference type="PANTHER" id="PTHR30461:SF23">
    <property type="entry name" value="DNA RECOMBINASE-RELATED"/>
    <property type="match status" value="1"/>
</dbReference>
<dbReference type="InterPro" id="IPR006119">
    <property type="entry name" value="Resolv_N"/>
</dbReference>
<evidence type="ECO:0000256" key="1">
    <source>
        <dbReference type="SAM" id="Coils"/>
    </source>
</evidence>
<dbReference type="Pfam" id="PF07508">
    <property type="entry name" value="Recombinase"/>
    <property type="match status" value="1"/>
</dbReference>
<proteinExistence type="predicted"/>
<dbReference type="InterPro" id="IPR011109">
    <property type="entry name" value="DNA_bind_recombinase_dom"/>
</dbReference>
<sequence length="483" mass="56851">MRCAVYVRVSTDMETQKTSIAHQKNFFEKYIENKRWTLYKIYQDIESGRSIKKREGLQALLEDSKEGKFDIVLTKSISRFARNTLEGLILVRDFKARNIRFVTIEDGFDSEEYDEFMFTLLLSIAQKESEKMSERIRFGKLCRAKRGYYNGSNPPYGYKKLDKYTMIPAEDITTYVVKKIFSMYLEGKGLYKIAKELNKHGYPTPSQAAGKQNSGVIWHQSSIRKILSNRFYVGDLVQNKSRTVNVLTGERKENKEEIIIIKNTHDGIIDPLIFEEVQKRLKENKKKKIGNQTHLFSGILVCGECNRKMYYKKNRDAYICATVNKMGKDYCNGAYIKEEILIKLICSELKKIINENCCKNMLLKEIEKEIKNGDEQKKLRKLEKSIIKLNQKKDRLIDMMMDYLIDKKMYIKKMREIEGQKSLLEENKEVIIERLKKRKGYGEQVVKEIFMMESLDRMVINKLIEKIKVFKNGKVIIEYTFKL</sequence>
<dbReference type="Gene3D" id="3.90.1750.20">
    <property type="entry name" value="Putative Large Serine Recombinase, Chain B, Domain 2"/>
    <property type="match status" value="1"/>
</dbReference>
<dbReference type="Pfam" id="PF00239">
    <property type="entry name" value="Resolvase"/>
    <property type="match status" value="1"/>
</dbReference>
<dbReference type="KEGG" id="crs:FQB35_13975"/>
<dbReference type="SMART" id="SM00857">
    <property type="entry name" value="Resolvase"/>
    <property type="match status" value="1"/>
</dbReference>
<dbReference type="OrthoDB" id="9804620at2"/>
<evidence type="ECO:0000313" key="5">
    <source>
        <dbReference type="Proteomes" id="UP000324646"/>
    </source>
</evidence>
<dbReference type="InterPro" id="IPR025827">
    <property type="entry name" value="Zn_ribbon_recom_dom"/>
</dbReference>
<dbReference type="Gene3D" id="3.40.50.1390">
    <property type="entry name" value="Resolvase, N-terminal catalytic domain"/>
    <property type="match status" value="1"/>
</dbReference>
<evidence type="ECO:0000259" key="3">
    <source>
        <dbReference type="PROSITE" id="PS51737"/>
    </source>
</evidence>
<dbReference type="Proteomes" id="UP000324646">
    <property type="component" value="Chromosome"/>
</dbReference>
<dbReference type="RefSeq" id="WP_148810460.1">
    <property type="nucleotide sequence ID" value="NZ_CP042243.1"/>
</dbReference>
<dbReference type="SUPFAM" id="SSF53041">
    <property type="entry name" value="Resolvase-like"/>
    <property type="match status" value="1"/>
</dbReference>
<dbReference type="PROSITE" id="PS51737">
    <property type="entry name" value="RECOMBINASE_DNA_BIND"/>
    <property type="match status" value="1"/>
</dbReference>
<evidence type="ECO:0000259" key="2">
    <source>
        <dbReference type="PROSITE" id="PS51736"/>
    </source>
</evidence>
<name>A0A5C0SJ80_CRATE</name>
<keyword evidence="5" id="KW-1185">Reference proteome</keyword>
<feature type="domain" description="Recombinase" evidence="3">
    <location>
        <begin position="155"/>
        <end position="287"/>
    </location>
</feature>
<dbReference type="AlphaFoldDB" id="A0A5C0SJ80"/>
<evidence type="ECO:0000313" key="4">
    <source>
        <dbReference type="EMBL" id="QEK13288.1"/>
    </source>
</evidence>
<dbReference type="GO" id="GO:0003677">
    <property type="term" value="F:DNA binding"/>
    <property type="evidence" value="ECO:0007669"/>
    <property type="project" value="InterPro"/>
</dbReference>
<dbReference type="CDD" id="cd00338">
    <property type="entry name" value="Ser_Recombinase"/>
    <property type="match status" value="1"/>
</dbReference>
<organism evidence="4 5">
    <name type="scientific">Crassaminicella thermophila</name>
    <dbReference type="NCBI Taxonomy" id="2599308"/>
    <lineage>
        <taxon>Bacteria</taxon>
        <taxon>Bacillati</taxon>
        <taxon>Bacillota</taxon>
        <taxon>Clostridia</taxon>
        <taxon>Eubacteriales</taxon>
        <taxon>Clostridiaceae</taxon>
        <taxon>Crassaminicella</taxon>
    </lineage>
</organism>